<evidence type="ECO:0000313" key="7">
    <source>
        <dbReference type="Proteomes" id="UP000242949"/>
    </source>
</evidence>
<name>A0A1G6GMZ3_9BACI</name>
<feature type="chain" id="PRO_5039055905" description="Superoxide dismutase [Cu-Zn]" evidence="4">
    <location>
        <begin position="22"/>
        <end position="196"/>
    </location>
</feature>
<dbReference type="GO" id="GO:0004784">
    <property type="term" value="F:superoxide dismutase activity"/>
    <property type="evidence" value="ECO:0007669"/>
    <property type="project" value="UniProtKB-EC"/>
</dbReference>
<keyword evidence="4" id="KW-0732">Signal</keyword>
<dbReference type="InterPro" id="IPR018152">
    <property type="entry name" value="SOD_Cu/Zn_BS"/>
</dbReference>
<organism evidence="6 7">
    <name type="scientific">Pelagirhabdus alkalitolerans</name>
    <dbReference type="NCBI Taxonomy" id="1612202"/>
    <lineage>
        <taxon>Bacteria</taxon>
        <taxon>Bacillati</taxon>
        <taxon>Bacillota</taxon>
        <taxon>Bacilli</taxon>
        <taxon>Bacillales</taxon>
        <taxon>Bacillaceae</taxon>
        <taxon>Pelagirhabdus</taxon>
    </lineage>
</organism>
<dbReference type="Proteomes" id="UP000242949">
    <property type="component" value="Unassembled WGS sequence"/>
</dbReference>
<protein>
    <recommendedName>
        <fullName evidence="3">Superoxide dismutase [Cu-Zn]</fullName>
        <ecNumber evidence="3">1.15.1.1</ecNumber>
    </recommendedName>
</protein>
<dbReference type="InterPro" id="IPR001424">
    <property type="entry name" value="SOD_Cu_Zn_dom"/>
</dbReference>
<dbReference type="InterPro" id="IPR024134">
    <property type="entry name" value="SOD_Cu/Zn_/chaperone"/>
</dbReference>
<feature type="signal peptide" evidence="4">
    <location>
        <begin position="1"/>
        <end position="21"/>
    </location>
</feature>
<dbReference type="EMBL" id="FMYI01000001">
    <property type="protein sequence ID" value="SDB83318.1"/>
    <property type="molecule type" value="Genomic_DNA"/>
</dbReference>
<keyword evidence="3" id="KW-0560">Oxidoreductase</keyword>
<evidence type="ECO:0000313" key="6">
    <source>
        <dbReference type="EMBL" id="SDB83318.1"/>
    </source>
</evidence>
<dbReference type="CDD" id="cd00305">
    <property type="entry name" value="Cu-Zn_Superoxide_Dismutase"/>
    <property type="match status" value="1"/>
</dbReference>
<dbReference type="PRINTS" id="PR00068">
    <property type="entry name" value="CUZNDISMTASE"/>
</dbReference>
<dbReference type="InterPro" id="IPR036423">
    <property type="entry name" value="SOD-like_Cu/Zn_dom_sf"/>
</dbReference>
<comment type="similarity">
    <text evidence="1 3">Belongs to the Cu-Zn superoxide dismutase family.</text>
</comment>
<gene>
    <name evidence="6" type="ORF">SAMN05421734_101298</name>
</gene>
<dbReference type="Gene3D" id="2.60.40.200">
    <property type="entry name" value="Superoxide dismutase, copper/zinc binding domain"/>
    <property type="match status" value="1"/>
</dbReference>
<dbReference type="GO" id="GO:0005507">
    <property type="term" value="F:copper ion binding"/>
    <property type="evidence" value="ECO:0007669"/>
    <property type="project" value="InterPro"/>
</dbReference>
<evidence type="ECO:0000256" key="1">
    <source>
        <dbReference type="ARBA" id="ARBA00010457"/>
    </source>
</evidence>
<keyword evidence="3" id="KW-0186">Copper</keyword>
<comment type="cofactor">
    <cofactor evidence="3">
        <name>Zn(2+)</name>
        <dbReference type="ChEBI" id="CHEBI:29105"/>
    </cofactor>
    <text evidence="3">Binds 1 zinc ion per subunit.</text>
</comment>
<dbReference type="OrthoDB" id="9792957at2"/>
<proteinExistence type="inferred from homology"/>
<comment type="function">
    <text evidence="2">Destroys radicals which are normally produced within the cells and which are toxic to biological systems. May play a role in favoring mycobacterial survival in phagocytes.</text>
</comment>
<dbReference type="SUPFAM" id="SSF49329">
    <property type="entry name" value="Cu,Zn superoxide dismutase-like"/>
    <property type="match status" value="1"/>
</dbReference>
<dbReference type="EC" id="1.15.1.1" evidence="3"/>
<keyword evidence="3" id="KW-0479">Metal-binding</keyword>
<feature type="domain" description="Superoxide dismutase copper/zinc binding" evidence="5">
    <location>
        <begin position="63"/>
        <end position="194"/>
    </location>
</feature>
<dbReference type="STRING" id="1612202.SAMN05421734_101298"/>
<evidence type="ECO:0000256" key="4">
    <source>
        <dbReference type="SAM" id="SignalP"/>
    </source>
</evidence>
<dbReference type="PROSITE" id="PS51257">
    <property type="entry name" value="PROKAR_LIPOPROTEIN"/>
    <property type="match status" value="1"/>
</dbReference>
<evidence type="ECO:0000259" key="5">
    <source>
        <dbReference type="Pfam" id="PF00080"/>
    </source>
</evidence>
<keyword evidence="7" id="KW-1185">Reference proteome</keyword>
<comment type="catalytic activity">
    <reaction evidence="3">
        <text>2 superoxide + 2 H(+) = H2O2 + O2</text>
        <dbReference type="Rhea" id="RHEA:20696"/>
        <dbReference type="ChEBI" id="CHEBI:15378"/>
        <dbReference type="ChEBI" id="CHEBI:15379"/>
        <dbReference type="ChEBI" id="CHEBI:16240"/>
        <dbReference type="ChEBI" id="CHEBI:18421"/>
        <dbReference type="EC" id="1.15.1.1"/>
    </reaction>
</comment>
<accession>A0A1G6GMZ3</accession>
<dbReference type="AlphaFoldDB" id="A0A1G6GMZ3"/>
<sequence>MKRVGQSLLTIMIIISLSACAEQDQQDTRSGDDQLDESIEVSAHDLKEVEVTLMNTEGNPVANATLTEKEEGGVNIIFEGQDLPPGELGFHIHDVGECIPPNFESAGGHYNPTDSKHGFNHPEGPHAGDLENIHVNEDGTVYAEVEAPMVSLKRDHENTLFTEEGTSLVIHSGPDDYFSQPAGDAGDRIACGVIGE</sequence>
<keyword evidence="3" id="KW-0862">Zinc</keyword>
<comment type="cofactor">
    <cofactor evidence="3">
        <name>Cu cation</name>
        <dbReference type="ChEBI" id="CHEBI:23378"/>
    </cofactor>
    <text evidence="3">Binds 1 copper ion per subunit.</text>
</comment>
<dbReference type="PROSITE" id="PS00332">
    <property type="entry name" value="SOD_CU_ZN_2"/>
    <property type="match status" value="1"/>
</dbReference>
<evidence type="ECO:0000256" key="2">
    <source>
        <dbReference type="ARBA" id="ARBA00024900"/>
    </source>
</evidence>
<dbReference type="Pfam" id="PF00080">
    <property type="entry name" value="Sod_Cu"/>
    <property type="match status" value="1"/>
</dbReference>
<reference evidence="7" key="1">
    <citation type="submission" date="2016-09" db="EMBL/GenBank/DDBJ databases">
        <authorList>
            <person name="Varghese N."/>
            <person name="Submissions S."/>
        </authorList>
    </citation>
    <scope>NUCLEOTIDE SEQUENCE [LARGE SCALE GENOMIC DNA]</scope>
    <source>
        <strain evidence="7">S5</strain>
    </source>
</reference>
<evidence type="ECO:0000256" key="3">
    <source>
        <dbReference type="RuleBase" id="RU000393"/>
    </source>
</evidence>
<dbReference type="PANTHER" id="PTHR10003">
    <property type="entry name" value="SUPEROXIDE DISMUTASE CU-ZN -RELATED"/>
    <property type="match status" value="1"/>
</dbReference>
<dbReference type="RefSeq" id="WP_090792211.1">
    <property type="nucleotide sequence ID" value="NZ_FMYI01000001.1"/>
</dbReference>